<comment type="caution">
    <text evidence="2">The sequence shown here is derived from an EMBL/GenBank/DDBJ whole genome shotgun (WGS) entry which is preliminary data.</text>
</comment>
<dbReference type="EMBL" id="JACHGB010000005">
    <property type="protein sequence ID" value="MBB5272798.1"/>
    <property type="molecule type" value="Genomic_DNA"/>
</dbReference>
<proteinExistence type="predicted"/>
<gene>
    <name evidence="2" type="ORF">HNQ70_002821</name>
</gene>
<keyword evidence="3" id="KW-1185">Reference proteome</keyword>
<accession>A0A7W8HKC9</accession>
<dbReference type="CDD" id="cd06587">
    <property type="entry name" value="VOC"/>
    <property type="match status" value="1"/>
</dbReference>
<dbReference type="Proteomes" id="UP000532440">
    <property type="component" value="Unassembled WGS sequence"/>
</dbReference>
<feature type="domain" description="Glyoxalase/fosfomycin resistance/dioxygenase" evidence="1">
    <location>
        <begin position="11"/>
        <end position="214"/>
    </location>
</feature>
<organism evidence="2 3">
    <name type="scientific">Quisquiliibacterium transsilvanicum</name>
    <dbReference type="NCBI Taxonomy" id="1549638"/>
    <lineage>
        <taxon>Bacteria</taxon>
        <taxon>Pseudomonadati</taxon>
        <taxon>Pseudomonadota</taxon>
        <taxon>Betaproteobacteria</taxon>
        <taxon>Burkholderiales</taxon>
        <taxon>Burkholderiaceae</taxon>
        <taxon>Quisquiliibacterium</taxon>
    </lineage>
</organism>
<evidence type="ECO:0000259" key="1">
    <source>
        <dbReference type="Pfam" id="PF00903"/>
    </source>
</evidence>
<sequence>MDLAKPHMDVGLFTNRRDEQLHFWQQTIGLEYDHMGKLGGGMQQLRHHMNGSILKVNHARDPLPPAPPSGIARVRIARPGLAEPRELADPDGNRVLLAPPGHEGVVGIAIELAVNNRDAHDRFWRHAMQFDSPAPGVYVCGDTRVMIVEERKVERCDDWRARGWRYTTVQIRDCVAEHAGVLARGGEEGRPPMLLGDTVRYSFVRDPDGNFIELSQRASLVGHL</sequence>
<dbReference type="InterPro" id="IPR029068">
    <property type="entry name" value="Glyas_Bleomycin-R_OHBP_Dase"/>
</dbReference>
<name>A0A7W8HKC9_9BURK</name>
<dbReference type="GO" id="GO:0004462">
    <property type="term" value="F:lactoylglutathione lyase activity"/>
    <property type="evidence" value="ECO:0007669"/>
    <property type="project" value="UniProtKB-EC"/>
</dbReference>
<protein>
    <submittedName>
        <fullName evidence="2">Lactoylglutathione lyase</fullName>
        <ecNumber evidence="2">4.4.1.5</ecNumber>
    </submittedName>
</protein>
<dbReference type="AlphaFoldDB" id="A0A7W8HKC9"/>
<dbReference type="InterPro" id="IPR004360">
    <property type="entry name" value="Glyas_Fos-R_dOase_dom"/>
</dbReference>
<dbReference type="SUPFAM" id="SSF54593">
    <property type="entry name" value="Glyoxalase/Bleomycin resistance protein/Dihydroxybiphenyl dioxygenase"/>
    <property type="match status" value="1"/>
</dbReference>
<dbReference type="EC" id="4.4.1.5" evidence="2"/>
<reference evidence="2 3" key="1">
    <citation type="submission" date="2020-08" db="EMBL/GenBank/DDBJ databases">
        <title>Genomic Encyclopedia of Type Strains, Phase IV (KMG-IV): sequencing the most valuable type-strain genomes for metagenomic binning, comparative biology and taxonomic classification.</title>
        <authorList>
            <person name="Goeker M."/>
        </authorList>
    </citation>
    <scope>NUCLEOTIDE SEQUENCE [LARGE SCALE GENOMIC DNA]</scope>
    <source>
        <strain evidence="2 3">DSM 29781</strain>
    </source>
</reference>
<evidence type="ECO:0000313" key="2">
    <source>
        <dbReference type="EMBL" id="MBB5272798.1"/>
    </source>
</evidence>
<keyword evidence="2" id="KW-0456">Lyase</keyword>
<dbReference type="RefSeq" id="WP_183968672.1">
    <property type="nucleotide sequence ID" value="NZ_BAABEW010000012.1"/>
</dbReference>
<evidence type="ECO:0000313" key="3">
    <source>
        <dbReference type="Proteomes" id="UP000532440"/>
    </source>
</evidence>
<dbReference type="Gene3D" id="3.10.180.10">
    <property type="entry name" value="2,3-Dihydroxybiphenyl 1,2-Dioxygenase, domain 1"/>
    <property type="match status" value="1"/>
</dbReference>
<dbReference type="Pfam" id="PF00903">
    <property type="entry name" value="Glyoxalase"/>
    <property type="match status" value="1"/>
</dbReference>